<name>D2XAB7_GBMV</name>
<keyword evidence="2" id="KW-1185">Reference proteome</keyword>
<dbReference type="GeneID" id="8746346"/>
<organism evidence="1 2">
    <name type="scientific">Marseillevirus marseillevirus</name>
    <name type="common">GBM</name>
    <dbReference type="NCBI Taxonomy" id="694581"/>
    <lineage>
        <taxon>Viruses</taxon>
        <taxon>Varidnaviria</taxon>
        <taxon>Bamfordvirae</taxon>
        <taxon>Nucleocytoviricota</taxon>
        <taxon>Megaviricetes</taxon>
        <taxon>Pimascovirales</taxon>
        <taxon>Pimascovirales incertae sedis</taxon>
        <taxon>Marseilleviridae</taxon>
        <taxon>Marseillevirus</taxon>
        <taxon>Marseillevirus massiliense</taxon>
    </lineage>
</organism>
<dbReference type="OrthoDB" id="34956at10239"/>
<organismHost>
    <name type="scientific">Acanthamoeba</name>
    <dbReference type="NCBI Taxonomy" id="5754"/>
</organismHost>
<protein>
    <submittedName>
        <fullName evidence="1">Uncharacterized protein</fullName>
    </submittedName>
</protein>
<reference evidence="1 2" key="1">
    <citation type="journal article" date="2009" name="Proc. Natl. Acad. Sci. U.S.A.">
        <title>Giant Marseillevirus highlights the role of amoebae as a melting pot in emergence of chimeric microorganisms.</title>
        <authorList>
            <person name="Boyer M."/>
            <person name="Yutin N."/>
            <person name="Pagnier I."/>
            <person name="Barrassi L."/>
            <person name="Fournous G."/>
            <person name="Espinosa L."/>
            <person name="Robert C."/>
            <person name="Azza S."/>
            <person name="Sun S."/>
            <person name="Rossmann M.G."/>
            <person name="Suzan-Monti M."/>
            <person name="La Scola B."/>
            <person name="Koonin E.V."/>
            <person name="Raoult D."/>
        </authorList>
    </citation>
    <scope>NUCLEOTIDE SEQUENCE [LARGE SCALE GENOMIC DNA]</scope>
    <source>
        <strain evidence="1 2">T19</strain>
    </source>
</reference>
<dbReference type="Pfam" id="PF19248">
    <property type="entry name" value="DUF5896"/>
    <property type="match status" value="1"/>
</dbReference>
<evidence type="ECO:0000313" key="2">
    <source>
        <dbReference type="Proteomes" id="UP000029780"/>
    </source>
</evidence>
<dbReference type="Proteomes" id="UP000029780">
    <property type="component" value="Segment"/>
</dbReference>
<evidence type="ECO:0000313" key="1">
    <source>
        <dbReference type="EMBL" id="ADB03894.1"/>
    </source>
</evidence>
<dbReference type="InterPro" id="IPR045415">
    <property type="entry name" value="DUF5896"/>
</dbReference>
<gene>
    <name evidence="1" type="ORF">MAR_ORF109</name>
</gene>
<dbReference type="KEGG" id="vg:8746346"/>
<sequence>MQEQSETLSETEICELEKEGNIWFHPDEKPYREHVSVLNGNLGPFPAKRTEKLQFDLTTGFDFVNRLSVQGQNIRKITFSTDDEELFSFPVSQQENPFVVDLPFAFPSYLTRYQEIHISFDAENITSVTSLGNFYERNFINENRTLKVVTPQGKTLMFDNGTVKSE</sequence>
<dbReference type="EMBL" id="GU071086">
    <property type="protein sequence ID" value="ADB03894.1"/>
    <property type="molecule type" value="Genomic_DNA"/>
</dbReference>
<proteinExistence type="predicted"/>
<accession>D2XAB7</accession>
<dbReference type="RefSeq" id="YP_003406856.1">
    <property type="nucleotide sequence ID" value="NC_013756.1"/>
</dbReference>